<feature type="non-terminal residue" evidence="5">
    <location>
        <position position="77"/>
    </location>
</feature>
<evidence type="ECO:0000256" key="2">
    <source>
        <dbReference type="ARBA" id="ARBA00023002"/>
    </source>
</evidence>
<feature type="domain" description="D-isomer specific 2-hydroxyacid dehydrogenase NAD-binding" evidence="4">
    <location>
        <begin position="5"/>
        <end position="77"/>
    </location>
</feature>
<evidence type="ECO:0000256" key="3">
    <source>
        <dbReference type="ARBA" id="ARBA00023027"/>
    </source>
</evidence>
<accession>A0A6G1KMN8</accession>
<dbReference type="InterPro" id="IPR036291">
    <property type="entry name" value="NAD(P)-bd_dom_sf"/>
</dbReference>
<evidence type="ECO:0000259" key="4">
    <source>
        <dbReference type="Pfam" id="PF02826"/>
    </source>
</evidence>
<feature type="non-terminal residue" evidence="5">
    <location>
        <position position="1"/>
    </location>
</feature>
<dbReference type="Proteomes" id="UP000799428">
    <property type="component" value="Unassembled WGS sequence"/>
</dbReference>
<dbReference type="GO" id="GO:0051287">
    <property type="term" value="F:NAD binding"/>
    <property type="evidence" value="ECO:0007669"/>
    <property type="project" value="InterPro"/>
</dbReference>
<evidence type="ECO:0000313" key="6">
    <source>
        <dbReference type="Proteomes" id="UP000799428"/>
    </source>
</evidence>
<comment type="similarity">
    <text evidence="1">Belongs to the D-isomer specific 2-hydroxyacid dehydrogenase family.</text>
</comment>
<dbReference type="SUPFAM" id="SSF51735">
    <property type="entry name" value="NAD(P)-binding Rossmann-fold domains"/>
    <property type="match status" value="1"/>
</dbReference>
<dbReference type="PANTHER" id="PTHR43761">
    <property type="entry name" value="D-ISOMER SPECIFIC 2-HYDROXYACID DEHYDROGENASE FAMILY PROTEIN (AFU_ORTHOLOGUE AFUA_1G13630)"/>
    <property type="match status" value="1"/>
</dbReference>
<keyword evidence="6" id="KW-1185">Reference proteome</keyword>
<evidence type="ECO:0000256" key="1">
    <source>
        <dbReference type="ARBA" id="ARBA00005854"/>
    </source>
</evidence>
<keyword evidence="2" id="KW-0560">Oxidoreductase</keyword>
<sequence length="77" mass="8519">GQTLFDEYSKCCTLVVVVVARNAETLDMKSPAELESMHYNAALVNASRVDIVNEVTLLEILMKEWISGAAVDVFVKE</sequence>
<dbReference type="PANTHER" id="PTHR43761:SF1">
    <property type="entry name" value="D-ISOMER SPECIFIC 2-HYDROXYACID DEHYDROGENASE CATALYTIC DOMAIN-CONTAINING PROTEIN-RELATED"/>
    <property type="match status" value="1"/>
</dbReference>
<dbReference type="InterPro" id="IPR006140">
    <property type="entry name" value="D-isomer_DH_NAD-bd"/>
</dbReference>
<dbReference type="Gene3D" id="3.40.50.720">
    <property type="entry name" value="NAD(P)-binding Rossmann-like Domain"/>
    <property type="match status" value="1"/>
</dbReference>
<organism evidence="5 6">
    <name type="scientific">Pleomassaria siparia CBS 279.74</name>
    <dbReference type="NCBI Taxonomy" id="1314801"/>
    <lineage>
        <taxon>Eukaryota</taxon>
        <taxon>Fungi</taxon>
        <taxon>Dikarya</taxon>
        <taxon>Ascomycota</taxon>
        <taxon>Pezizomycotina</taxon>
        <taxon>Dothideomycetes</taxon>
        <taxon>Pleosporomycetidae</taxon>
        <taxon>Pleosporales</taxon>
        <taxon>Pleomassariaceae</taxon>
        <taxon>Pleomassaria</taxon>
    </lineage>
</organism>
<proteinExistence type="inferred from homology"/>
<dbReference type="EMBL" id="MU005765">
    <property type="protein sequence ID" value="KAF2714070.1"/>
    <property type="molecule type" value="Genomic_DNA"/>
</dbReference>
<dbReference type="AlphaFoldDB" id="A0A6G1KMN8"/>
<evidence type="ECO:0000313" key="5">
    <source>
        <dbReference type="EMBL" id="KAF2714070.1"/>
    </source>
</evidence>
<keyword evidence="3" id="KW-0520">NAD</keyword>
<dbReference type="GO" id="GO:0016491">
    <property type="term" value="F:oxidoreductase activity"/>
    <property type="evidence" value="ECO:0007669"/>
    <property type="project" value="UniProtKB-KW"/>
</dbReference>
<gene>
    <name evidence="5" type="ORF">K504DRAFT_341788</name>
</gene>
<dbReference type="Pfam" id="PF02826">
    <property type="entry name" value="2-Hacid_dh_C"/>
    <property type="match status" value="1"/>
</dbReference>
<protein>
    <recommendedName>
        <fullName evidence="4">D-isomer specific 2-hydroxyacid dehydrogenase NAD-binding domain-containing protein</fullName>
    </recommendedName>
</protein>
<name>A0A6G1KMN8_9PLEO</name>
<dbReference type="InterPro" id="IPR050418">
    <property type="entry name" value="D-iso_2-hydroxyacid_DH_PdxB"/>
</dbReference>
<reference evidence="5" key="1">
    <citation type="journal article" date="2020" name="Stud. Mycol.">
        <title>101 Dothideomycetes genomes: a test case for predicting lifestyles and emergence of pathogens.</title>
        <authorList>
            <person name="Haridas S."/>
            <person name="Albert R."/>
            <person name="Binder M."/>
            <person name="Bloem J."/>
            <person name="Labutti K."/>
            <person name="Salamov A."/>
            <person name="Andreopoulos B."/>
            <person name="Baker S."/>
            <person name="Barry K."/>
            <person name="Bills G."/>
            <person name="Bluhm B."/>
            <person name="Cannon C."/>
            <person name="Castanera R."/>
            <person name="Culley D."/>
            <person name="Daum C."/>
            <person name="Ezra D."/>
            <person name="Gonzalez J."/>
            <person name="Henrissat B."/>
            <person name="Kuo A."/>
            <person name="Liang C."/>
            <person name="Lipzen A."/>
            <person name="Lutzoni F."/>
            <person name="Magnuson J."/>
            <person name="Mondo S."/>
            <person name="Nolan M."/>
            <person name="Ohm R."/>
            <person name="Pangilinan J."/>
            <person name="Park H.-J."/>
            <person name="Ramirez L."/>
            <person name="Alfaro M."/>
            <person name="Sun H."/>
            <person name="Tritt A."/>
            <person name="Yoshinaga Y."/>
            <person name="Zwiers L.-H."/>
            <person name="Turgeon B."/>
            <person name="Goodwin S."/>
            <person name="Spatafora J."/>
            <person name="Crous P."/>
            <person name="Grigoriev I."/>
        </authorList>
    </citation>
    <scope>NUCLEOTIDE SEQUENCE</scope>
    <source>
        <strain evidence="5">CBS 279.74</strain>
    </source>
</reference>